<dbReference type="InterPro" id="IPR037245">
    <property type="entry name" value="FIP-RBD_C_sf"/>
</dbReference>
<evidence type="ECO:0000313" key="4">
    <source>
        <dbReference type="Ensembl" id="ENSEBUP00000002629.1"/>
    </source>
</evidence>
<feature type="domain" description="FIP-RBD" evidence="3">
    <location>
        <begin position="111"/>
        <end position="173"/>
    </location>
</feature>
<dbReference type="InterPro" id="IPR019018">
    <property type="entry name" value="Rab-bd_FIP-RBD"/>
</dbReference>
<keyword evidence="5" id="KW-1185">Reference proteome</keyword>
<dbReference type="Ensembl" id="ENSEBUT00000002985.1">
    <property type="protein sequence ID" value="ENSEBUP00000002629.1"/>
    <property type="gene ID" value="ENSEBUG00000002016.1"/>
</dbReference>
<feature type="region of interest" description="Disordered" evidence="2">
    <location>
        <begin position="98"/>
        <end position="120"/>
    </location>
</feature>
<keyword evidence="1" id="KW-0813">Transport</keyword>
<name>A0A8C4PX02_EPTBU</name>
<evidence type="ECO:0000259" key="3">
    <source>
        <dbReference type="PROSITE" id="PS51511"/>
    </source>
</evidence>
<proteinExistence type="predicted"/>
<dbReference type="SUPFAM" id="SSF144270">
    <property type="entry name" value="Eferin C-derminal domain-like"/>
    <property type="match status" value="1"/>
</dbReference>
<accession>A0A8C4PX02</accession>
<dbReference type="Proteomes" id="UP000694388">
    <property type="component" value="Unplaced"/>
</dbReference>
<reference evidence="4" key="1">
    <citation type="submission" date="2025-08" db="UniProtKB">
        <authorList>
            <consortium name="Ensembl"/>
        </authorList>
    </citation>
    <scope>IDENTIFICATION</scope>
</reference>
<dbReference type="AlphaFoldDB" id="A0A8C4PX02"/>
<evidence type="ECO:0000256" key="2">
    <source>
        <dbReference type="SAM" id="MobiDB-lite"/>
    </source>
</evidence>
<dbReference type="PROSITE" id="PS51511">
    <property type="entry name" value="FIP_RBD"/>
    <property type="match status" value="1"/>
</dbReference>
<evidence type="ECO:0000256" key="1">
    <source>
        <dbReference type="ARBA" id="ARBA00022448"/>
    </source>
</evidence>
<sequence length="224" mass="25329">MLLPIQMEESALLISLVIGDVFDHVTQNRMKLMADTYEDIRENPNSCSAKGSQQPSPDQAKRELLEVHHNRARLRLYVAHLTNLCQEHGPDILHNCPGITSGDIGSTGVDDERNRENEEEEDLEWENHVRNLSPAQVAEELAREERAAEEMQTHADALLQCISDQRPDLLELVHQVKRGGDLVFEKAQSRVNLLLGCPTSTGQVGREGRGVWIYKMKLIMHKPI</sequence>
<organism evidence="4 5">
    <name type="scientific">Eptatretus burgeri</name>
    <name type="common">Inshore hagfish</name>
    <dbReference type="NCBI Taxonomy" id="7764"/>
    <lineage>
        <taxon>Eukaryota</taxon>
        <taxon>Metazoa</taxon>
        <taxon>Chordata</taxon>
        <taxon>Craniata</taxon>
        <taxon>Vertebrata</taxon>
        <taxon>Cyclostomata</taxon>
        <taxon>Myxini</taxon>
        <taxon>Myxiniformes</taxon>
        <taxon>Myxinidae</taxon>
        <taxon>Eptatretinae</taxon>
        <taxon>Eptatretus</taxon>
    </lineage>
</organism>
<reference evidence="4" key="2">
    <citation type="submission" date="2025-09" db="UniProtKB">
        <authorList>
            <consortium name="Ensembl"/>
        </authorList>
    </citation>
    <scope>IDENTIFICATION</scope>
</reference>
<evidence type="ECO:0000313" key="5">
    <source>
        <dbReference type="Proteomes" id="UP000694388"/>
    </source>
</evidence>
<protein>
    <recommendedName>
        <fullName evidence="3">FIP-RBD domain-containing protein</fullName>
    </recommendedName>
</protein>